<dbReference type="Pfam" id="PF19268">
    <property type="entry name" value="CIS_TMP"/>
    <property type="match status" value="2"/>
</dbReference>
<dbReference type="KEGG" id="muh:HYN43_028870"/>
<name>A0A494VZW8_9SPHI</name>
<dbReference type="RefSeq" id="WP_119407283.1">
    <property type="nucleotide sequence ID" value="NZ_CP032869.1"/>
</dbReference>
<dbReference type="Proteomes" id="UP000270046">
    <property type="component" value="Chromosome"/>
</dbReference>
<gene>
    <name evidence="1" type="ORF">HYN43_028870</name>
</gene>
<organism evidence="1 2">
    <name type="scientific">Mucilaginibacter celer</name>
    <dbReference type="NCBI Taxonomy" id="2305508"/>
    <lineage>
        <taxon>Bacteria</taxon>
        <taxon>Pseudomonadati</taxon>
        <taxon>Bacteroidota</taxon>
        <taxon>Sphingobacteriia</taxon>
        <taxon>Sphingobacteriales</taxon>
        <taxon>Sphingobacteriaceae</taxon>
        <taxon>Mucilaginibacter</taxon>
    </lineage>
</organism>
<dbReference type="EMBL" id="CP032869">
    <property type="protein sequence ID" value="AYL99040.1"/>
    <property type="molecule type" value="Genomic_DNA"/>
</dbReference>
<dbReference type="OrthoDB" id="1488184at2"/>
<proteinExistence type="predicted"/>
<accession>A0A494VZW8</accession>
<evidence type="ECO:0000313" key="2">
    <source>
        <dbReference type="Proteomes" id="UP000270046"/>
    </source>
</evidence>
<protein>
    <submittedName>
        <fullName evidence="1">Uncharacterized protein</fullName>
    </submittedName>
</protein>
<evidence type="ECO:0000313" key="1">
    <source>
        <dbReference type="EMBL" id="AYL99040.1"/>
    </source>
</evidence>
<reference evidence="1 2" key="1">
    <citation type="submission" date="2018-10" db="EMBL/GenBank/DDBJ databases">
        <title>Genome sequencing of Mucilaginibacter sp. HYN0043.</title>
        <authorList>
            <person name="Kim M."/>
            <person name="Yi H."/>
        </authorList>
    </citation>
    <scope>NUCLEOTIDE SEQUENCE [LARGE SCALE GENOMIC DNA]</scope>
    <source>
        <strain evidence="1 2">HYN0043</strain>
    </source>
</reference>
<keyword evidence="2" id="KW-1185">Reference proteome</keyword>
<sequence length="1399" mass="158093">MNANYSHIISRFAWDTSFDRREQAVELQERLSRWSKVGMPGEISGVLDNICPDGLIWKIQSLEVDLGEIDYNNLEFELSEKLRRRLSEKLMDFLIRGHEQGSSIEMLDENTSQLDIISNFLLTGVIPWNYKGADGSINNLLGQQLQHNLQGVIEMLKAVWRTSESVRKRVAWQFTEPNIVKIVKGLEPGRNAQIINFSTEFNKIQVKESIVKTGNTDFRKNLWLWILNYLFTERGTIFNKVAFLKSSIRQMADHYNIGYLELFDLIEQAVDEVDKRSYANSDFITTLKMLARENKAYGKKTYSGGGGMVDFWQLLKKNLSDPALKRSRSQKIEFNELVINLSKQDTRRFNALMGSISYSEKLWLHVIRDLNETSLTVILKALTADGCADLIQSIRLLNALGKQTQLKTDRKTLWAAGVKYLHKNKNAAFNNKQFFNYYLAGLTKGSTRQKDEVLEQLITANPPGNVKIPGNLDVYTGLKEALMLAFNEAFVPDRFKQRLMAFYEELQKPAPDKTLCLSLAGSLAKYIRLNPAAAFKVLVKYPDKNHLHKILPFIIDEQATSLLLNNAGGNITIIVQAVQRVAANKEYRAGLGVAMEAFSQAILHMLVLNTLQKGNAFFEQIAGLIYDELPVAEKRKFGNFLRTLFNEKGMKAPVISDATANRLISKYERIAGLSVLEQVFQIIKTSSHQQKEAGRLLNDNFTDAGFVQLRRYQGAETSALLNYFLPGGDKLMAALVKKYQARLSNKLKQYSASDAVQRLSILFWRCVVNYADYNGSADRLKKCFDKAVMVQYPVLQSAAKRHRFKTESSFIGGSVLRLKSGPDLPASLLFTLIEQCLTEGKTEINYNGSRIRFSELMAIALDLNTHEMPAILTTLPVTQKRISMLIAVVDFNRFSLWINAEIPGIAGDTIEAVRQLHLIVTAFTHGGQAKEIDLECWNYLWTFIANKASRKSGFIKLIQYVFKQISQKTGMNAAAIVAKMQEMDLNLSPVLSSAIKEYFPGIALVQLEYLTKNAPEGLLKAKQLGVIDELISYLFNNGAVPAWYDPENKLRPEWLLNEIITHYPAIILAAIRQQLIPEKQWLWLGKAINFTQFTRSMASLNRAGQPALEQCEKLYRVLGAITINGISTDGIRQVIFNKVVKALTGNNWRLISAQNIWNELVWDLCTKHGIPQKQLLQSLANIKTALPAALQISLQRLLNQDQPVTVKTSPDMNEKSAIKFVQKTPKAPAATETVAVKNAGLVLLNNYIPMLLERLGLINDKKEFTNNTARHNATHYLQFVATGQSETEEIWLPLNKVLCGIPLAEAVPAGVEISEDDEHLIEGLINAAIGYWPEIGSCSVPGFRGNWLVRDGLLTEQEERWELTVEKRPYDLLISRSPFSFSIIKYPWMPKPLHVNWPC</sequence>
<dbReference type="InterPro" id="IPR045538">
    <property type="entry name" value="CIS_TMP"/>
</dbReference>